<protein>
    <submittedName>
        <fullName evidence="1">Uncharacterized protein</fullName>
    </submittedName>
</protein>
<dbReference type="EMBL" id="RDQH01000329">
    <property type="protein sequence ID" value="RXI04872.1"/>
    <property type="molecule type" value="Genomic_DNA"/>
</dbReference>
<proteinExistence type="predicted"/>
<sequence length="195" mass="22331">MIKVCSQEDCDTFIHQCKDLLNGCKILWEAGENILPTLPYSSDLSTRAPRSILGLKFSISSLLKKILFSYKLSLYNFTLMLFQMITRFELLNKWYGVDLGLQEFQMQYTMRRSTSTLLLGLENSALGNHNKNWYKNILVEGRDCKGDISGVRVHSTPSMDLKCDNTSSTMSKHSAMLDEVHMQFHPPCFEESIVI</sequence>
<dbReference type="Proteomes" id="UP000290289">
    <property type="component" value="Chromosome 3"/>
</dbReference>
<dbReference type="AlphaFoldDB" id="A0A498KH32"/>
<evidence type="ECO:0000313" key="2">
    <source>
        <dbReference type="Proteomes" id="UP000290289"/>
    </source>
</evidence>
<gene>
    <name evidence="1" type="ORF">DVH24_039146</name>
</gene>
<evidence type="ECO:0000313" key="1">
    <source>
        <dbReference type="EMBL" id="RXI04872.1"/>
    </source>
</evidence>
<accession>A0A498KH32</accession>
<keyword evidence="2" id="KW-1185">Reference proteome</keyword>
<organism evidence="1 2">
    <name type="scientific">Malus domestica</name>
    <name type="common">Apple</name>
    <name type="synonym">Pyrus malus</name>
    <dbReference type="NCBI Taxonomy" id="3750"/>
    <lineage>
        <taxon>Eukaryota</taxon>
        <taxon>Viridiplantae</taxon>
        <taxon>Streptophyta</taxon>
        <taxon>Embryophyta</taxon>
        <taxon>Tracheophyta</taxon>
        <taxon>Spermatophyta</taxon>
        <taxon>Magnoliopsida</taxon>
        <taxon>eudicotyledons</taxon>
        <taxon>Gunneridae</taxon>
        <taxon>Pentapetalae</taxon>
        <taxon>rosids</taxon>
        <taxon>fabids</taxon>
        <taxon>Rosales</taxon>
        <taxon>Rosaceae</taxon>
        <taxon>Amygdaloideae</taxon>
        <taxon>Maleae</taxon>
        <taxon>Malus</taxon>
    </lineage>
</organism>
<name>A0A498KH32_MALDO</name>
<reference evidence="1 2" key="1">
    <citation type="submission" date="2018-10" db="EMBL/GenBank/DDBJ databases">
        <title>A high-quality apple genome assembly.</title>
        <authorList>
            <person name="Hu J."/>
        </authorList>
    </citation>
    <scope>NUCLEOTIDE SEQUENCE [LARGE SCALE GENOMIC DNA]</scope>
    <source>
        <strain evidence="2">cv. HFTH1</strain>
        <tissue evidence="1">Young leaf</tissue>
    </source>
</reference>
<comment type="caution">
    <text evidence="1">The sequence shown here is derived from an EMBL/GenBank/DDBJ whole genome shotgun (WGS) entry which is preliminary data.</text>
</comment>